<dbReference type="NCBIfam" id="TIGR03938">
    <property type="entry name" value="deacetyl_PgaB"/>
    <property type="match status" value="1"/>
</dbReference>
<keyword evidence="1 2" id="KW-0732">Signal</keyword>
<dbReference type="InterPro" id="IPR032772">
    <property type="entry name" value="PGA_deacetylase_PgaB_C"/>
</dbReference>
<organism evidence="4 5">
    <name type="scientific">Acinetobacter schindleri</name>
    <dbReference type="NCBI Taxonomy" id="108981"/>
    <lineage>
        <taxon>Bacteria</taxon>
        <taxon>Pseudomonadati</taxon>
        <taxon>Pseudomonadota</taxon>
        <taxon>Gammaproteobacteria</taxon>
        <taxon>Moraxellales</taxon>
        <taxon>Moraxellaceae</taxon>
        <taxon>Acinetobacter</taxon>
    </lineage>
</organism>
<dbReference type="InterPro" id="IPR002509">
    <property type="entry name" value="NODB_dom"/>
</dbReference>
<reference evidence="4 5" key="1">
    <citation type="submission" date="2019-09" db="EMBL/GenBank/DDBJ databases">
        <title>Non-baumannii Acinetobacter spp. carrying blaNDM-1 isolated in China.</title>
        <authorList>
            <person name="Cui C."/>
            <person name="Chen C."/>
            <person name="Sun J."/>
            <person name="Liu Y."/>
        </authorList>
    </citation>
    <scope>NUCLEOTIDE SEQUENCE [LARGE SCALE GENOMIC DNA]</scope>
    <source>
        <strain evidence="4 5">HZE23-1</strain>
    </source>
</reference>
<dbReference type="SUPFAM" id="SSF88713">
    <property type="entry name" value="Glycoside hydrolase/deacetylase"/>
    <property type="match status" value="1"/>
</dbReference>
<dbReference type="GO" id="GO:0005975">
    <property type="term" value="P:carbohydrate metabolic process"/>
    <property type="evidence" value="ECO:0007669"/>
    <property type="project" value="InterPro"/>
</dbReference>
<dbReference type="Proteomes" id="UP000503505">
    <property type="component" value="Chromosome"/>
</dbReference>
<dbReference type="Gene3D" id="3.20.20.80">
    <property type="entry name" value="Glycosidases"/>
    <property type="match status" value="1"/>
</dbReference>
<evidence type="ECO:0000313" key="4">
    <source>
        <dbReference type="EMBL" id="QIC67823.1"/>
    </source>
</evidence>
<gene>
    <name evidence="4" type="primary">pgaB</name>
    <name evidence="4" type="ORF">FSC10_10830</name>
</gene>
<feature type="signal peptide" evidence="2">
    <location>
        <begin position="1"/>
        <end position="23"/>
    </location>
</feature>
<evidence type="ECO:0000256" key="1">
    <source>
        <dbReference type="ARBA" id="ARBA00022729"/>
    </source>
</evidence>
<feature type="chain" id="PRO_5041931438" evidence="2">
    <location>
        <begin position="24"/>
        <end position="601"/>
    </location>
</feature>
<dbReference type="GO" id="GO:0043708">
    <property type="term" value="P:cell adhesion involved in biofilm formation"/>
    <property type="evidence" value="ECO:0007669"/>
    <property type="project" value="InterPro"/>
</dbReference>
<dbReference type="PANTHER" id="PTHR34216">
    <property type="match status" value="1"/>
</dbReference>
<dbReference type="PROSITE" id="PS51677">
    <property type="entry name" value="NODB"/>
    <property type="match status" value="1"/>
</dbReference>
<protein>
    <submittedName>
        <fullName evidence="4">Poly-beta-1,6-N-acetyl-D-glucosamine N-deacetylase PgaB</fullName>
    </submittedName>
</protein>
<dbReference type="InterPro" id="IPR051398">
    <property type="entry name" value="Polysacch_Deacetylase"/>
</dbReference>
<dbReference type="AlphaFoldDB" id="A0AAE6WWJ6"/>
<dbReference type="Gene3D" id="3.20.20.370">
    <property type="entry name" value="Glycoside hydrolase/deacetylase"/>
    <property type="match status" value="1"/>
</dbReference>
<dbReference type="Pfam" id="PF01522">
    <property type="entry name" value="Polysacc_deac_1"/>
    <property type="match status" value="1"/>
</dbReference>
<dbReference type="PANTHER" id="PTHR34216:SF7">
    <property type="entry name" value="POLY-BETA-1,6-N-ACETYL-D-GLUCOSAMINE N-DEACETYLASE"/>
    <property type="match status" value="1"/>
</dbReference>
<sequence length="601" mass="69010">MKTIKNTLALLGCLSLFMAYTHAENKAMDLPENQFVTLTFHDVRNDVVRQGDRDQYAISTEYLAQYFAWLKREGWKTISLEDIRRAREKKIPLPEKSVLLTFDDGALSGYTQVFPLLRQYKLHAVFAIPTSWIGTKHKDAIESYGANNLMNWDQMREMQNSGLVEFVSHSHNLHRGVISNPQRNMQPAATARIYDLTKARYESDLAYRQRVLEDLKRSKAILEQELSVPTYAIFWPYGAVTAETEDIAKQAGLSMSFSLGTMAPLADSVKTYQRALIMNNPNLAEIKEAMSEFLYHTKQPYLEQKSFIQFNLKDLAQPSIKQADEKLGQFLNQLDALKTNQLILKPVADLDGNGTVDVAYFPNSQLKMQQDLLNRTLWQARTRTYQRVYAELPLSMMNQGYDMVQLVEDIFKYNSNLEGLVIDAGQELNCAVESTQWSAECKKQIERVINLKQNTSRRAKYYANISNVYLAVLKINTHKTMGLKALFETLADDSDYIYLVLDQKTSKAEHNQLLKNIQQLTSVQKQRLMIGFDLAGQSEQDQWITNSIANLRRQGIQKISLENYNFKNAGQVQQRLYASISLNSNPFVYRDPFQAQQGERK</sequence>
<dbReference type="GO" id="GO:0016810">
    <property type="term" value="F:hydrolase activity, acting on carbon-nitrogen (but not peptide) bonds"/>
    <property type="evidence" value="ECO:0007669"/>
    <property type="project" value="InterPro"/>
</dbReference>
<evidence type="ECO:0000313" key="5">
    <source>
        <dbReference type="Proteomes" id="UP000503505"/>
    </source>
</evidence>
<dbReference type="InterPro" id="IPR023854">
    <property type="entry name" value="PGA_deacetylase_PgaB"/>
</dbReference>
<evidence type="ECO:0000259" key="3">
    <source>
        <dbReference type="PROSITE" id="PS51677"/>
    </source>
</evidence>
<dbReference type="EMBL" id="CP044463">
    <property type="protein sequence ID" value="QIC67823.1"/>
    <property type="molecule type" value="Genomic_DNA"/>
</dbReference>
<accession>A0AAE6WWJ6</accession>
<dbReference type="InterPro" id="IPR011330">
    <property type="entry name" value="Glyco_hydro/deAcase_b/a-brl"/>
</dbReference>
<dbReference type="RefSeq" id="WP_163171782.1">
    <property type="nucleotide sequence ID" value="NZ_CP044463.1"/>
</dbReference>
<evidence type="ECO:0000256" key="2">
    <source>
        <dbReference type="SAM" id="SignalP"/>
    </source>
</evidence>
<proteinExistence type="predicted"/>
<name>A0AAE6WWJ6_9GAMM</name>
<dbReference type="Pfam" id="PF14883">
    <property type="entry name" value="GHL13"/>
    <property type="match status" value="1"/>
</dbReference>
<feature type="domain" description="NodB homology" evidence="3">
    <location>
        <begin position="96"/>
        <end position="380"/>
    </location>
</feature>